<feature type="compositionally biased region" description="Basic and acidic residues" evidence="1">
    <location>
        <begin position="232"/>
        <end position="241"/>
    </location>
</feature>
<gene>
    <name evidence="2" type="ORF">GMOD_00007953</name>
</gene>
<evidence type="ECO:0000313" key="2">
    <source>
        <dbReference type="EMBL" id="RMZ73444.1"/>
    </source>
</evidence>
<reference evidence="2 3" key="1">
    <citation type="journal article" date="2014" name="PLoS ONE">
        <title>De novo Genome Assembly of the Fungal Plant Pathogen Pyrenophora semeniperda.</title>
        <authorList>
            <person name="Soliai M.M."/>
            <person name="Meyer S.E."/>
            <person name="Udall J.A."/>
            <person name="Elzinga D.E."/>
            <person name="Hermansen R.A."/>
            <person name="Bodily P.M."/>
            <person name="Hart A.A."/>
            <person name="Coleman C.E."/>
        </authorList>
    </citation>
    <scope>NUCLEOTIDE SEQUENCE [LARGE SCALE GENOMIC DNA]</scope>
    <source>
        <strain evidence="2 3">CCB06</strain>
        <tissue evidence="2">Mycelium</tissue>
    </source>
</reference>
<evidence type="ECO:0000256" key="1">
    <source>
        <dbReference type="SAM" id="MobiDB-lite"/>
    </source>
</evidence>
<dbReference type="Proteomes" id="UP000265663">
    <property type="component" value="Unassembled WGS sequence"/>
</dbReference>
<name>A0A3M7MGG3_9PLEO</name>
<accession>A0A3M7MGG3</accession>
<organism evidence="2 3">
    <name type="scientific">Pyrenophora seminiperda CCB06</name>
    <dbReference type="NCBI Taxonomy" id="1302712"/>
    <lineage>
        <taxon>Eukaryota</taxon>
        <taxon>Fungi</taxon>
        <taxon>Dikarya</taxon>
        <taxon>Ascomycota</taxon>
        <taxon>Pezizomycotina</taxon>
        <taxon>Dothideomycetes</taxon>
        <taxon>Pleosporomycetidae</taxon>
        <taxon>Pleosporales</taxon>
        <taxon>Pleosporineae</taxon>
        <taxon>Pleosporaceae</taxon>
        <taxon>Pyrenophora</taxon>
    </lineage>
</organism>
<dbReference type="OrthoDB" id="3777003at2759"/>
<keyword evidence="3" id="KW-1185">Reference proteome</keyword>
<feature type="region of interest" description="Disordered" evidence="1">
    <location>
        <begin position="232"/>
        <end position="269"/>
    </location>
</feature>
<feature type="region of interest" description="Disordered" evidence="1">
    <location>
        <begin position="106"/>
        <end position="134"/>
    </location>
</feature>
<feature type="region of interest" description="Disordered" evidence="1">
    <location>
        <begin position="25"/>
        <end position="49"/>
    </location>
</feature>
<dbReference type="AlphaFoldDB" id="A0A3M7MGG3"/>
<feature type="compositionally biased region" description="Low complexity" evidence="1">
    <location>
        <begin position="167"/>
        <end position="177"/>
    </location>
</feature>
<protein>
    <submittedName>
        <fullName evidence="2">Uncharacterized protein</fullName>
    </submittedName>
</protein>
<sequence length="269" mass="29808">MVIFGGLELIAGGYLIHRHYKKKDEKKRLEQQNAQNNGRNNMFPGGNYAKPQQMWHLEQANHHAQHQQQQPAITPHKYAYYAPVVPQPLPPPQPCEPLAEPPQAQIEQQFQQPRPHAPPHTQSFSIARRPVPQSKPQVIFQPGLHRTDSFATLSRMPIADGIRPQNVSEESSPVSPVAGQSNISPPRHGPYGNAGFAMSTPAFGATPTSPGLTYEMAGEQAYSAGHTAGHDWETYRYDHGHGHQRPPYAPTVSTELGEYEGPPPPPYKP</sequence>
<evidence type="ECO:0000313" key="3">
    <source>
        <dbReference type="Proteomes" id="UP000265663"/>
    </source>
</evidence>
<proteinExistence type="predicted"/>
<dbReference type="EMBL" id="KE747840">
    <property type="protein sequence ID" value="RMZ73444.1"/>
    <property type="molecule type" value="Genomic_DNA"/>
</dbReference>
<feature type="region of interest" description="Disordered" evidence="1">
    <location>
        <begin position="164"/>
        <end position="185"/>
    </location>
</feature>
<feature type="compositionally biased region" description="Polar residues" evidence="1">
    <location>
        <begin position="31"/>
        <end position="40"/>
    </location>
</feature>